<dbReference type="AlphaFoldDB" id="A0A1I2QWP8"/>
<dbReference type="EMBL" id="FOPJ01000002">
    <property type="protein sequence ID" value="SFG30717.1"/>
    <property type="molecule type" value="Genomic_DNA"/>
</dbReference>
<evidence type="ECO:0000256" key="1">
    <source>
        <dbReference type="SAM" id="MobiDB-lite"/>
    </source>
</evidence>
<evidence type="ECO:0000313" key="3">
    <source>
        <dbReference type="EMBL" id="SFG30717.1"/>
    </source>
</evidence>
<feature type="region of interest" description="Disordered" evidence="1">
    <location>
        <begin position="44"/>
        <end position="77"/>
    </location>
</feature>
<protein>
    <submittedName>
        <fullName evidence="3">Uncharacterized protein</fullName>
    </submittedName>
</protein>
<dbReference type="RefSeq" id="WP_218140931.1">
    <property type="nucleotide sequence ID" value="NZ_FOPJ01000002.1"/>
</dbReference>
<keyword evidence="4" id="KW-1185">Reference proteome</keyword>
<reference evidence="3 4" key="1">
    <citation type="submission" date="2016-10" db="EMBL/GenBank/DDBJ databases">
        <authorList>
            <person name="de Groot N.N."/>
        </authorList>
    </citation>
    <scope>NUCLEOTIDE SEQUENCE [LARGE SCALE GENOMIC DNA]</scope>
    <source>
        <strain>J11</strain>
        <strain evidence="4">PG 39</strain>
    </source>
</reference>
<accession>A0A1I2QWP8</accession>
<feature type="chain" id="PRO_5039114560" evidence="2">
    <location>
        <begin position="25"/>
        <end position="77"/>
    </location>
</feature>
<gene>
    <name evidence="3" type="ORF">SAMN05660282_00578</name>
</gene>
<feature type="compositionally biased region" description="Acidic residues" evidence="1">
    <location>
        <begin position="58"/>
        <end position="77"/>
    </location>
</feature>
<dbReference type="Proteomes" id="UP000199065">
    <property type="component" value="Unassembled WGS sequence"/>
</dbReference>
<feature type="signal peptide" evidence="2">
    <location>
        <begin position="1"/>
        <end position="24"/>
    </location>
</feature>
<organism evidence="3 4">
    <name type="scientific">Corynebacterium spheniscorum</name>
    <dbReference type="NCBI Taxonomy" id="185761"/>
    <lineage>
        <taxon>Bacteria</taxon>
        <taxon>Bacillati</taxon>
        <taxon>Actinomycetota</taxon>
        <taxon>Actinomycetes</taxon>
        <taxon>Mycobacteriales</taxon>
        <taxon>Corynebacteriaceae</taxon>
        <taxon>Corynebacterium</taxon>
    </lineage>
</organism>
<name>A0A1I2QWP8_9CORY</name>
<proteinExistence type="predicted"/>
<evidence type="ECO:0000256" key="2">
    <source>
        <dbReference type="SAM" id="SignalP"/>
    </source>
</evidence>
<keyword evidence="2" id="KW-0732">Signal</keyword>
<feature type="non-terminal residue" evidence="3">
    <location>
        <position position="77"/>
    </location>
</feature>
<evidence type="ECO:0000313" key="4">
    <source>
        <dbReference type="Proteomes" id="UP000199065"/>
    </source>
</evidence>
<sequence>MKNIKLGRKIWAILAIPTLGIASMTVPTTITGDTPTANAIMIHPKPRAAEAAPGEGQGEGEDPAPGEGEGEGEDPAP</sequence>